<dbReference type="SMR" id="A0A1W5XGK4"/>
<keyword evidence="4 5" id="KW-0732">Signal</keyword>
<dbReference type="Pfam" id="PF01395">
    <property type="entry name" value="PBP_GOBP"/>
    <property type="match status" value="1"/>
</dbReference>
<comment type="similarity">
    <text evidence="2">Belongs to the PBP/GOBP family.</text>
</comment>
<dbReference type="EMBL" id="KX890104">
    <property type="protein sequence ID" value="ARH65462.1"/>
    <property type="molecule type" value="mRNA"/>
</dbReference>
<proteinExistence type="evidence at transcript level"/>
<evidence type="ECO:0000256" key="1">
    <source>
        <dbReference type="ARBA" id="ARBA00004613"/>
    </source>
</evidence>
<dbReference type="GO" id="GO:0005615">
    <property type="term" value="C:extracellular space"/>
    <property type="evidence" value="ECO:0007669"/>
    <property type="project" value="TreeGrafter"/>
</dbReference>
<dbReference type="AlphaFoldDB" id="A0A1W5XGK4"/>
<feature type="chain" id="PRO_5012099794" evidence="5">
    <location>
        <begin position="20"/>
        <end position="142"/>
    </location>
</feature>
<evidence type="ECO:0000256" key="3">
    <source>
        <dbReference type="ARBA" id="ARBA00022525"/>
    </source>
</evidence>
<dbReference type="GO" id="GO:0007608">
    <property type="term" value="P:sensory perception of smell"/>
    <property type="evidence" value="ECO:0007669"/>
    <property type="project" value="TreeGrafter"/>
</dbReference>
<dbReference type="OrthoDB" id="6783999at2759"/>
<dbReference type="InterPro" id="IPR036728">
    <property type="entry name" value="PBP_GOBP_sf"/>
</dbReference>
<accession>A0A1W5XGK4</accession>
<evidence type="ECO:0000256" key="4">
    <source>
        <dbReference type="ARBA" id="ARBA00022729"/>
    </source>
</evidence>
<evidence type="ECO:0000313" key="6">
    <source>
        <dbReference type="EMBL" id="ARH65462.1"/>
    </source>
</evidence>
<reference evidence="6" key="1">
    <citation type="submission" date="2016-09" db="EMBL/GenBank/DDBJ databases">
        <title>Identification of putative odorant binding protein genes from the Anoplophora nobilis via an antennal transcriptome analysis.</title>
        <authorList>
            <person name="Li G.-W."/>
            <person name="Chen X.-L."/>
            <person name="Shang T.-C."/>
        </authorList>
    </citation>
    <scope>NUCLEOTIDE SEQUENCE</scope>
</reference>
<dbReference type="SUPFAM" id="SSF47565">
    <property type="entry name" value="Insect pheromone/odorant-binding proteins"/>
    <property type="match status" value="1"/>
</dbReference>
<dbReference type="PANTHER" id="PTHR11857">
    <property type="entry name" value="ODORANT BINDING PROTEIN-RELATED"/>
    <property type="match status" value="1"/>
</dbReference>
<keyword evidence="3" id="KW-0964">Secreted</keyword>
<evidence type="ECO:0000256" key="5">
    <source>
        <dbReference type="SAM" id="SignalP"/>
    </source>
</evidence>
<dbReference type="Gene3D" id="1.10.238.20">
    <property type="entry name" value="Pheromone/general odorant binding protein domain"/>
    <property type="match status" value="1"/>
</dbReference>
<organism evidence="6">
    <name type="scientific">Anoplophora glabripennis</name>
    <name type="common">Asian longhorn beetle</name>
    <name type="synonym">Anoplophora nobilis</name>
    <dbReference type="NCBI Taxonomy" id="217634"/>
    <lineage>
        <taxon>Eukaryota</taxon>
        <taxon>Metazoa</taxon>
        <taxon>Ecdysozoa</taxon>
        <taxon>Arthropoda</taxon>
        <taxon>Hexapoda</taxon>
        <taxon>Insecta</taxon>
        <taxon>Pterygota</taxon>
        <taxon>Neoptera</taxon>
        <taxon>Endopterygota</taxon>
        <taxon>Coleoptera</taxon>
        <taxon>Polyphaga</taxon>
        <taxon>Cucujiformia</taxon>
        <taxon>Chrysomeloidea</taxon>
        <taxon>Cerambycidae</taxon>
        <taxon>Lamiinae</taxon>
        <taxon>Lamiini</taxon>
        <taxon>Anoplophora</taxon>
    </lineage>
</organism>
<dbReference type="InterPro" id="IPR006170">
    <property type="entry name" value="PBP/GOBP"/>
</dbReference>
<evidence type="ECO:0000256" key="2">
    <source>
        <dbReference type="ARBA" id="ARBA00008098"/>
    </source>
</evidence>
<dbReference type="PANTHER" id="PTHR11857:SF43">
    <property type="entry name" value="GEO07291P1-RELATED"/>
    <property type="match status" value="1"/>
</dbReference>
<dbReference type="CDD" id="cd23992">
    <property type="entry name" value="PBP_GOBP"/>
    <property type="match status" value="1"/>
</dbReference>
<protein>
    <submittedName>
        <fullName evidence="6">Odorant binding protein 7</fullName>
    </submittedName>
</protein>
<feature type="signal peptide" evidence="5">
    <location>
        <begin position="1"/>
        <end position="19"/>
    </location>
</feature>
<dbReference type="GO" id="GO:0005549">
    <property type="term" value="F:odorant binding"/>
    <property type="evidence" value="ECO:0007669"/>
    <property type="project" value="InterPro"/>
</dbReference>
<name>A0A1W5XGK4_ANOGL</name>
<sequence>MRTCAIVVCIATLVVSIHCASEEQHERVKKIHSECQADPKTHADDELLKKYHKGEEVDKSIVGAHMLCMSTKFGVIQEDGKINKSALKTSLSRLISDETKLNEAIEKCAVEKDDPKDTALALGKCFREQGGLRGHEHIHNRL</sequence>
<dbReference type="SMART" id="SM00708">
    <property type="entry name" value="PhBP"/>
    <property type="match status" value="1"/>
</dbReference>
<comment type="subcellular location">
    <subcellularLocation>
        <location evidence="1">Secreted</location>
    </subcellularLocation>
</comment>